<protein>
    <submittedName>
        <fullName evidence="2">Uncharacterized protein</fullName>
    </submittedName>
</protein>
<accession>A0AB73GTH8</accession>
<sequence length="108" mass="12040">MSCTASIGSGAEHWVEHRLSRIPRTCGMATSDQGACAWSGQRRCSRQTMRRRIAPSQAWMRRTAKGFRTAKKEASSRQVVRTARSEPKWHDGAMPIPTTGRARRAAAQ</sequence>
<dbReference type="Proteomes" id="UP000528595">
    <property type="component" value="Unassembled WGS sequence"/>
</dbReference>
<reference evidence="2" key="1">
    <citation type="submission" date="2020-08" db="EMBL/GenBank/DDBJ databases">
        <title>Studying the diversity of plant-associated saprophytic bacteria and their role in host health and plant-pathogen interactions.</title>
        <authorList>
            <person name="Potnis N."/>
        </authorList>
    </citation>
    <scope>NUCLEOTIDE SEQUENCE</scope>
    <source>
        <strain evidence="2">F21</strain>
    </source>
</reference>
<name>A0AB73GTH8_9XANT</name>
<comment type="caution">
    <text evidence="2">The sequence shown here is derived from an EMBL/GenBank/DDBJ whole genome shotgun (WGS) entry which is preliminary data.</text>
</comment>
<dbReference type="EMBL" id="JACIIQ010000001">
    <property type="protein sequence ID" value="MBB5668793.1"/>
    <property type="molecule type" value="Genomic_DNA"/>
</dbReference>
<evidence type="ECO:0000313" key="2">
    <source>
        <dbReference type="EMBL" id="MBB5668793.1"/>
    </source>
</evidence>
<organism evidence="2">
    <name type="scientific">Xanthomonas arboricola</name>
    <dbReference type="NCBI Taxonomy" id="56448"/>
    <lineage>
        <taxon>Bacteria</taxon>
        <taxon>Pseudomonadati</taxon>
        <taxon>Pseudomonadota</taxon>
        <taxon>Gammaproteobacteria</taxon>
        <taxon>Lysobacterales</taxon>
        <taxon>Lysobacteraceae</taxon>
        <taxon>Xanthomonas</taxon>
    </lineage>
</organism>
<gene>
    <name evidence="2" type="ORF">FHR65_000302</name>
</gene>
<feature type="region of interest" description="Disordered" evidence="1">
    <location>
        <begin position="66"/>
        <end position="108"/>
    </location>
</feature>
<evidence type="ECO:0000256" key="1">
    <source>
        <dbReference type="SAM" id="MobiDB-lite"/>
    </source>
</evidence>
<proteinExistence type="predicted"/>
<dbReference type="AlphaFoldDB" id="A0AB73GTH8"/>